<sequence length="118" mass="12137">MSICRTLVALLFAWLVLHNPATEANPLQKREAHASYDVYDWFSSLFEDEDSDSSEYLICTNCTVVVGQQSTAAPTAAAETTVATTAAAPTAAAPTAAAPTAAAPEATSEAAPPAPPGQ</sequence>
<feature type="region of interest" description="Disordered" evidence="1">
    <location>
        <begin position="79"/>
        <end position="118"/>
    </location>
</feature>
<keyword evidence="2" id="KW-0732">Signal</keyword>
<dbReference type="OrthoDB" id="7872408at2759"/>
<organism evidence="3 4">
    <name type="scientific">Drosophila albomicans</name>
    <name type="common">Fruit fly</name>
    <dbReference type="NCBI Taxonomy" id="7291"/>
    <lineage>
        <taxon>Eukaryota</taxon>
        <taxon>Metazoa</taxon>
        <taxon>Ecdysozoa</taxon>
        <taxon>Arthropoda</taxon>
        <taxon>Hexapoda</taxon>
        <taxon>Insecta</taxon>
        <taxon>Pterygota</taxon>
        <taxon>Neoptera</taxon>
        <taxon>Endopterygota</taxon>
        <taxon>Diptera</taxon>
        <taxon>Brachycera</taxon>
        <taxon>Muscomorpha</taxon>
        <taxon>Ephydroidea</taxon>
        <taxon>Drosophilidae</taxon>
        <taxon>Drosophila</taxon>
    </lineage>
</organism>
<feature type="chain" id="PRO_5028415116" evidence="2">
    <location>
        <begin position="25"/>
        <end position="118"/>
    </location>
</feature>
<accession>A0A6P8XPP0</accession>
<protein>
    <submittedName>
        <fullName evidence="4">Uncharacterized protein LOC117575113</fullName>
    </submittedName>
</protein>
<evidence type="ECO:0000256" key="1">
    <source>
        <dbReference type="SAM" id="MobiDB-lite"/>
    </source>
</evidence>
<keyword evidence="3" id="KW-1185">Reference proteome</keyword>
<evidence type="ECO:0000313" key="3">
    <source>
        <dbReference type="Proteomes" id="UP000515160"/>
    </source>
</evidence>
<dbReference type="RefSeq" id="XP_034115103.1">
    <property type="nucleotide sequence ID" value="XM_034259212.2"/>
</dbReference>
<dbReference type="GeneID" id="117575113"/>
<dbReference type="AlphaFoldDB" id="A0A6P8XPP0"/>
<feature type="signal peptide" evidence="2">
    <location>
        <begin position="1"/>
        <end position="24"/>
    </location>
</feature>
<dbReference type="Proteomes" id="UP000515160">
    <property type="component" value="Chromosome 2R"/>
</dbReference>
<reference evidence="4" key="1">
    <citation type="submission" date="2025-08" db="UniProtKB">
        <authorList>
            <consortium name="RefSeq"/>
        </authorList>
    </citation>
    <scope>IDENTIFICATION</scope>
    <source>
        <strain evidence="4">15112-1751.03</strain>
        <tissue evidence="4">Whole Adult</tissue>
    </source>
</reference>
<evidence type="ECO:0000313" key="4">
    <source>
        <dbReference type="RefSeq" id="XP_034115103.1"/>
    </source>
</evidence>
<proteinExistence type="predicted"/>
<evidence type="ECO:0000256" key="2">
    <source>
        <dbReference type="SAM" id="SignalP"/>
    </source>
</evidence>
<gene>
    <name evidence="4" type="primary">LOC117575113</name>
</gene>
<feature type="compositionally biased region" description="Low complexity" evidence="1">
    <location>
        <begin position="79"/>
        <end position="111"/>
    </location>
</feature>
<name>A0A6P8XPP0_DROAB</name>